<keyword evidence="2" id="KW-1133">Transmembrane helix</keyword>
<dbReference type="AlphaFoldDB" id="A0AAV0Y1U8"/>
<evidence type="ECO:0000256" key="2">
    <source>
        <dbReference type="SAM" id="Phobius"/>
    </source>
</evidence>
<keyword evidence="2" id="KW-0472">Membrane</keyword>
<proteinExistence type="predicted"/>
<comment type="caution">
    <text evidence="3">The sequence shown here is derived from an EMBL/GenBank/DDBJ whole genome shotgun (WGS) entry which is preliminary data.</text>
</comment>
<sequence>MRNSSAEVIVFIRNSSPSKQTNSTHAYKYGPKSDRSSTKQSAISTTLDRSKRSSVLNDLKKTTRQPNVNMSGKLVIFFLVAVALACIGSAAAQYVVYPAEPAITSYYHPYGYTYPLTYNYRFGGYPYLLRR</sequence>
<feature type="compositionally biased region" description="Polar residues" evidence="1">
    <location>
        <begin position="38"/>
        <end position="47"/>
    </location>
</feature>
<name>A0AAV0Y1U8_9HEMI</name>
<organism evidence="3 4">
    <name type="scientific">Macrosiphum euphorbiae</name>
    <name type="common">potato aphid</name>
    <dbReference type="NCBI Taxonomy" id="13131"/>
    <lineage>
        <taxon>Eukaryota</taxon>
        <taxon>Metazoa</taxon>
        <taxon>Ecdysozoa</taxon>
        <taxon>Arthropoda</taxon>
        <taxon>Hexapoda</taxon>
        <taxon>Insecta</taxon>
        <taxon>Pterygota</taxon>
        <taxon>Neoptera</taxon>
        <taxon>Paraneoptera</taxon>
        <taxon>Hemiptera</taxon>
        <taxon>Sternorrhyncha</taxon>
        <taxon>Aphidomorpha</taxon>
        <taxon>Aphidoidea</taxon>
        <taxon>Aphididae</taxon>
        <taxon>Macrosiphini</taxon>
        <taxon>Macrosiphum</taxon>
    </lineage>
</organism>
<evidence type="ECO:0000313" key="4">
    <source>
        <dbReference type="Proteomes" id="UP001160148"/>
    </source>
</evidence>
<evidence type="ECO:0000256" key="1">
    <source>
        <dbReference type="SAM" id="MobiDB-lite"/>
    </source>
</evidence>
<accession>A0AAV0Y1U8</accession>
<keyword evidence="4" id="KW-1185">Reference proteome</keyword>
<dbReference type="EMBL" id="CARXXK010001250">
    <property type="protein sequence ID" value="CAI6374894.1"/>
    <property type="molecule type" value="Genomic_DNA"/>
</dbReference>
<feature type="transmembrane region" description="Helical" evidence="2">
    <location>
        <begin position="74"/>
        <end position="97"/>
    </location>
</feature>
<evidence type="ECO:0000313" key="3">
    <source>
        <dbReference type="EMBL" id="CAI6374894.1"/>
    </source>
</evidence>
<feature type="region of interest" description="Disordered" evidence="1">
    <location>
        <begin position="17"/>
        <end position="59"/>
    </location>
</feature>
<keyword evidence="2" id="KW-0812">Transmembrane</keyword>
<protein>
    <submittedName>
        <fullName evidence="3">Uncharacterized protein</fullName>
    </submittedName>
</protein>
<dbReference type="Proteomes" id="UP001160148">
    <property type="component" value="Unassembled WGS sequence"/>
</dbReference>
<reference evidence="3 4" key="1">
    <citation type="submission" date="2023-01" db="EMBL/GenBank/DDBJ databases">
        <authorList>
            <person name="Whitehead M."/>
        </authorList>
    </citation>
    <scope>NUCLEOTIDE SEQUENCE [LARGE SCALE GENOMIC DNA]</scope>
</reference>
<gene>
    <name evidence="3" type="ORF">MEUPH1_LOCUS28470</name>
</gene>